<sequence>MQAAAAAATLITPPTHSCRRHLIGNRLLRLQLLHLRVSHGGVRDTRWRGMQRQDVPGSEARGSGGRPASEEIDRDYLEYNDPARVFPGEACDDLGGEFCEAEYQNGIY</sequence>
<dbReference type="GO" id="GO:0009507">
    <property type="term" value="C:chloroplast"/>
    <property type="evidence" value="ECO:0007669"/>
    <property type="project" value="InterPro"/>
</dbReference>
<feature type="region of interest" description="Disordered" evidence="1">
    <location>
        <begin position="48"/>
        <end position="74"/>
    </location>
</feature>
<dbReference type="EMBL" id="CP097504">
    <property type="protein sequence ID" value="URD85328.1"/>
    <property type="molecule type" value="Genomic_DNA"/>
</dbReference>
<name>A0A9E7EXJ2_9LILI</name>
<evidence type="ECO:0000313" key="3">
    <source>
        <dbReference type="Proteomes" id="UP001055439"/>
    </source>
</evidence>
<dbReference type="InterPro" id="IPR009856">
    <property type="entry name" value="Lir1"/>
</dbReference>
<dbReference type="Proteomes" id="UP001055439">
    <property type="component" value="Chromosome 2"/>
</dbReference>
<gene>
    <name evidence="2" type="ORF">MUK42_27242</name>
</gene>
<dbReference type="PANTHER" id="PTHR36762:SF2">
    <property type="entry name" value="LIGHT-REGULATED PROTEIN 1, CHLOROPLASTIC"/>
    <property type="match status" value="1"/>
</dbReference>
<dbReference type="PANTHER" id="PTHR36762">
    <property type="entry name" value="LIGHT-REGULATED PROTEIN 1, CHLOROPLASTIC"/>
    <property type="match status" value="1"/>
</dbReference>
<reference evidence="2" key="1">
    <citation type="submission" date="2022-05" db="EMBL/GenBank/DDBJ databases">
        <title>The Musa troglodytarum L. genome provides insights into the mechanism of non-climacteric behaviour and enrichment of carotenoids.</title>
        <authorList>
            <person name="Wang J."/>
        </authorList>
    </citation>
    <scope>NUCLEOTIDE SEQUENCE</scope>
    <source>
        <tissue evidence="2">Leaf</tissue>
    </source>
</reference>
<accession>A0A9E7EXJ2</accession>
<dbReference type="AlphaFoldDB" id="A0A9E7EXJ2"/>
<keyword evidence="3" id="KW-1185">Reference proteome</keyword>
<dbReference type="Pfam" id="PF07207">
    <property type="entry name" value="Lir1"/>
    <property type="match status" value="1"/>
</dbReference>
<proteinExistence type="predicted"/>
<organism evidence="2 3">
    <name type="scientific">Musa troglodytarum</name>
    <name type="common">fe'i banana</name>
    <dbReference type="NCBI Taxonomy" id="320322"/>
    <lineage>
        <taxon>Eukaryota</taxon>
        <taxon>Viridiplantae</taxon>
        <taxon>Streptophyta</taxon>
        <taxon>Embryophyta</taxon>
        <taxon>Tracheophyta</taxon>
        <taxon>Spermatophyta</taxon>
        <taxon>Magnoliopsida</taxon>
        <taxon>Liliopsida</taxon>
        <taxon>Zingiberales</taxon>
        <taxon>Musaceae</taxon>
        <taxon>Musa</taxon>
    </lineage>
</organism>
<evidence type="ECO:0000256" key="1">
    <source>
        <dbReference type="SAM" id="MobiDB-lite"/>
    </source>
</evidence>
<protein>
    <submittedName>
        <fullName evidence="2">Uncharacterized protein</fullName>
    </submittedName>
</protein>
<evidence type="ECO:0000313" key="2">
    <source>
        <dbReference type="EMBL" id="URD85328.1"/>
    </source>
</evidence>